<evidence type="ECO:0000256" key="3">
    <source>
        <dbReference type="ARBA" id="ARBA00022448"/>
    </source>
</evidence>
<evidence type="ECO:0000256" key="1">
    <source>
        <dbReference type="ARBA" id="ARBA00004442"/>
    </source>
</evidence>
<accession>A0A7W5ZVF1</accession>
<comment type="subcellular location">
    <subcellularLocation>
        <location evidence="1">Cell outer membrane</location>
    </subcellularLocation>
</comment>
<protein>
    <submittedName>
        <fullName evidence="10">Outer membrane protein</fullName>
    </submittedName>
</protein>
<keyword evidence="4" id="KW-1134">Transmembrane beta strand</keyword>
<keyword evidence="7" id="KW-0998">Cell outer membrane</keyword>
<evidence type="ECO:0000313" key="10">
    <source>
        <dbReference type="EMBL" id="MBB3860678.1"/>
    </source>
</evidence>
<dbReference type="GO" id="GO:0015288">
    <property type="term" value="F:porin activity"/>
    <property type="evidence" value="ECO:0007669"/>
    <property type="project" value="TreeGrafter"/>
</dbReference>
<dbReference type="GO" id="GO:1990281">
    <property type="term" value="C:efflux pump complex"/>
    <property type="evidence" value="ECO:0007669"/>
    <property type="project" value="TreeGrafter"/>
</dbReference>
<dbReference type="Gene3D" id="1.20.1600.10">
    <property type="entry name" value="Outer membrane efflux proteins (OEP)"/>
    <property type="match status" value="1"/>
</dbReference>
<reference evidence="10 11" key="1">
    <citation type="submission" date="2020-08" db="EMBL/GenBank/DDBJ databases">
        <title>Genomic Encyclopedia of Type Strains, Phase IV (KMG-IV): sequencing the most valuable type-strain genomes for metagenomic binning, comparative biology and taxonomic classification.</title>
        <authorList>
            <person name="Goeker M."/>
        </authorList>
    </citation>
    <scope>NUCLEOTIDE SEQUENCE [LARGE SCALE GENOMIC DNA]</scope>
    <source>
        <strain evidence="10 11">DSM 14552</strain>
    </source>
</reference>
<sequence length="571" mass="61366">MRFARSGLIAGVLTSLLVTQASAMTAPTFPRRADGATRVSGDWQVPRLEVSPDDESEGPSTETLASALDAAYRSAPELQARRYELRATDEDYAQSLADLRPSALVQITGNYTKTVPGRITQANRPLVDQLTSPTITSNRLSAELVVDQPLSTGGRASAEAAAARAAIYAGREDLRVTEGDLLLSVIIAYSDIRRDVRTLGLRKASLKQFEATLQEVTARREAGELTRTDIAQAATQINSAIATTNIAEQQLAQDRSAYAALVGREPGTLAPEPPLPQLPQSLDAAFDMAQRLNPELALAIAAERASRARIAAARALARPTLSLRGIARIGGPASPFDLRNDDQDFIGQAVLTVPLSQGGRVGSLVEQARDRNSADRERIEAARRTMVQGVVNAWNAVMTAQRNLVIQDAQREAAAVLDEGTFEEYRAGLRSTFDVLFAHGSLREAEIALVATRRDLYVAQASLLRQLGLLEVGAILTQTPLYDPEINTRKAARRGSLPWEQVARGLDTLVRPAAVQRDLEQPSLPDAAPEMAAATAMPAIEPATTPNLAPIPGTVGTPKPRQAARRKTTRP</sequence>
<dbReference type="SUPFAM" id="SSF56954">
    <property type="entry name" value="Outer membrane efflux proteins (OEP)"/>
    <property type="match status" value="1"/>
</dbReference>
<organism evidence="10 11">
    <name type="scientific">Novosphingobium hassiacum</name>
    <dbReference type="NCBI Taxonomy" id="173676"/>
    <lineage>
        <taxon>Bacteria</taxon>
        <taxon>Pseudomonadati</taxon>
        <taxon>Pseudomonadota</taxon>
        <taxon>Alphaproteobacteria</taxon>
        <taxon>Sphingomonadales</taxon>
        <taxon>Sphingomonadaceae</taxon>
        <taxon>Novosphingobium</taxon>
    </lineage>
</organism>
<dbReference type="AlphaFoldDB" id="A0A7W5ZVF1"/>
<keyword evidence="11" id="KW-1185">Reference proteome</keyword>
<dbReference type="EMBL" id="JACICY010000004">
    <property type="protein sequence ID" value="MBB3860678.1"/>
    <property type="molecule type" value="Genomic_DNA"/>
</dbReference>
<dbReference type="GO" id="GO:0009279">
    <property type="term" value="C:cell outer membrane"/>
    <property type="evidence" value="ECO:0007669"/>
    <property type="project" value="UniProtKB-SubCell"/>
</dbReference>
<evidence type="ECO:0000313" key="11">
    <source>
        <dbReference type="Proteomes" id="UP000562395"/>
    </source>
</evidence>
<feature type="region of interest" description="Disordered" evidence="8">
    <location>
        <begin position="540"/>
        <end position="571"/>
    </location>
</feature>
<dbReference type="InterPro" id="IPR051906">
    <property type="entry name" value="TolC-like"/>
</dbReference>
<name>A0A7W5ZVF1_9SPHN</name>
<proteinExistence type="inferred from homology"/>
<feature type="compositionally biased region" description="Basic residues" evidence="8">
    <location>
        <begin position="562"/>
        <end position="571"/>
    </location>
</feature>
<evidence type="ECO:0000256" key="9">
    <source>
        <dbReference type="SAM" id="SignalP"/>
    </source>
</evidence>
<comment type="caution">
    <text evidence="10">The sequence shown here is derived from an EMBL/GenBank/DDBJ whole genome shotgun (WGS) entry which is preliminary data.</text>
</comment>
<keyword evidence="9" id="KW-0732">Signal</keyword>
<evidence type="ECO:0000256" key="4">
    <source>
        <dbReference type="ARBA" id="ARBA00022452"/>
    </source>
</evidence>
<evidence type="ECO:0000256" key="8">
    <source>
        <dbReference type="SAM" id="MobiDB-lite"/>
    </source>
</evidence>
<evidence type="ECO:0000256" key="5">
    <source>
        <dbReference type="ARBA" id="ARBA00022692"/>
    </source>
</evidence>
<feature type="signal peptide" evidence="9">
    <location>
        <begin position="1"/>
        <end position="23"/>
    </location>
</feature>
<dbReference type="Pfam" id="PF02321">
    <property type="entry name" value="OEP"/>
    <property type="match status" value="2"/>
</dbReference>
<dbReference type="PANTHER" id="PTHR30026:SF22">
    <property type="entry name" value="OUTER MEMBRANE EFFLUX PROTEIN"/>
    <property type="match status" value="1"/>
</dbReference>
<comment type="similarity">
    <text evidence="2">Belongs to the outer membrane factor (OMF) (TC 1.B.17) family.</text>
</comment>
<dbReference type="RefSeq" id="WP_183612954.1">
    <property type="nucleotide sequence ID" value="NZ_JACICY010000004.1"/>
</dbReference>
<dbReference type="GO" id="GO:0015562">
    <property type="term" value="F:efflux transmembrane transporter activity"/>
    <property type="evidence" value="ECO:0007669"/>
    <property type="project" value="InterPro"/>
</dbReference>
<evidence type="ECO:0000256" key="7">
    <source>
        <dbReference type="ARBA" id="ARBA00023237"/>
    </source>
</evidence>
<keyword evidence="5" id="KW-0812">Transmembrane</keyword>
<dbReference type="InterPro" id="IPR003423">
    <property type="entry name" value="OMP_efflux"/>
</dbReference>
<feature type="chain" id="PRO_5031015510" evidence="9">
    <location>
        <begin position="24"/>
        <end position="571"/>
    </location>
</feature>
<keyword evidence="3" id="KW-0813">Transport</keyword>
<evidence type="ECO:0000256" key="2">
    <source>
        <dbReference type="ARBA" id="ARBA00007613"/>
    </source>
</evidence>
<keyword evidence="6" id="KW-0472">Membrane</keyword>
<dbReference type="PANTHER" id="PTHR30026">
    <property type="entry name" value="OUTER MEMBRANE PROTEIN TOLC"/>
    <property type="match status" value="1"/>
</dbReference>
<evidence type="ECO:0000256" key="6">
    <source>
        <dbReference type="ARBA" id="ARBA00023136"/>
    </source>
</evidence>
<dbReference type="Proteomes" id="UP000562395">
    <property type="component" value="Unassembled WGS sequence"/>
</dbReference>
<gene>
    <name evidence="10" type="ORF">GGQ88_001947</name>
</gene>